<keyword evidence="2" id="KW-1185">Reference proteome</keyword>
<gene>
    <name evidence="1" type="ORF">BDV98DRAFT_564286</name>
</gene>
<dbReference type="AlphaFoldDB" id="A0A5C3QNT9"/>
<dbReference type="EMBL" id="ML178820">
    <property type="protein sequence ID" value="TFL03482.1"/>
    <property type="molecule type" value="Genomic_DNA"/>
</dbReference>
<evidence type="ECO:0000313" key="1">
    <source>
        <dbReference type="EMBL" id="TFL03482.1"/>
    </source>
</evidence>
<sequence>MDAQPLAPLDRTARYLAIPLPNHGTAVPLLVYAPDSPCSINVTLPSLTLSRHRRRIGSSRVRGSHPTWLPALPPFHPCSLSPPNVPPSSFLHASLLVSINTLPIPSFLFFFSWMSSSYLKPTLPSGDLYLCCSFSQSCCSSLHSLLSLLAIPL</sequence>
<protein>
    <submittedName>
        <fullName evidence="1">Uncharacterized protein</fullName>
    </submittedName>
</protein>
<name>A0A5C3QNT9_9AGAR</name>
<accession>A0A5C3QNT9</accession>
<dbReference type="Proteomes" id="UP000305067">
    <property type="component" value="Unassembled WGS sequence"/>
</dbReference>
<proteinExistence type="predicted"/>
<organism evidence="1 2">
    <name type="scientific">Pterulicium gracile</name>
    <dbReference type="NCBI Taxonomy" id="1884261"/>
    <lineage>
        <taxon>Eukaryota</taxon>
        <taxon>Fungi</taxon>
        <taxon>Dikarya</taxon>
        <taxon>Basidiomycota</taxon>
        <taxon>Agaricomycotina</taxon>
        <taxon>Agaricomycetes</taxon>
        <taxon>Agaricomycetidae</taxon>
        <taxon>Agaricales</taxon>
        <taxon>Pleurotineae</taxon>
        <taxon>Pterulaceae</taxon>
        <taxon>Pterulicium</taxon>
    </lineage>
</organism>
<reference evidence="1 2" key="1">
    <citation type="journal article" date="2019" name="Nat. Ecol. Evol.">
        <title>Megaphylogeny resolves global patterns of mushroom evolution.</title>
        <authorList>
            <person name="Varga T."/>
            <person name="Krizsan K."/>
            <person name="Foldi C."/>
            <person name="Dima B."/>
            <person name="Sanchez-Garcia M."/>
            <person name="Sanchez-Ramirez S."/>
            <person name="Szollosi G.J."/>
            <person name="Szarkandi J.G."/>
            <person name="Papp V."/>
            <person name="Albert L."/>
            <person name="Andreopoulos W."/>
            <person name="Angelini C."/>
            <person name="Antonin V."/>
            <person name="Barry K.W."/>
            <person name="Bougher N.L."/>
            <person name="Buchanan P."/>
            <person name="Buyck B."/>
            <person name="Bense V."/>
            <person name="Catcheside P."/>
            <person name="Chovatia M."/>
            <person name="Cooper J."/>
            <person name="Damon W."/>
            <person name="Desjardin D."/>
            <person name="Finy P."/>
            <person name="Geml J."/>
            <person name="Haridas S."/>
            <person name="Hughes K."/>
            <person name="Justo A."/>
            <person name="Karasinski D."/>
            <person name="Kautmanova I."/>
            <person name="Kiss B."/>
            <person name="Kocsube S."/>
            <person name="Kotiranta H."/>
            <person name="LaButti K.M."/>
            <person name="Lechner B.E."/>
            <person name="Liimatainen K."/>
            <person name="Lipzen A."/>
            <person name="Lukacs Z."/>
            <person name="Mihaltcheva S."/>
            <person name="Morgado L.N."/>
            <person name="Niskanen T."/>
            <person name="Noordeloos M.E."/>
            <person name="Ohm R.A."/>
            <person name="Ortiz-Santana B."/>
            <person name="Ovrebo C."/>
            <person name="Racz N."/>
            <person name="Riley R."/>
            <person name="Savchenko A."/>
            <person name="Shiryaev A."/>
            <person name="Soop K."/>
            <person name="Spirin V."/>
            <person name="Szebenyi C."/>
            <person name="Tomsovsky M."/>
            <person name="Tulloss R.E."/>
            <person name="Uehling J."/>
            <person name="Grigoriev I.V."/>
            <person name="Vagvolgyi C."/>
            <person name="Papp T."/>
            <person name="Martin F.M."/>
            <person name="Miettinen O."/>
            <person name="Hibbett D.S."/>
            <person name="Nagy L.G."/>
        </authorList>
    </citation>
    <scope>NUCLEOTIDE SEQUENCE [LARGE SCALE GENOMIC DNA]</scope>
    <source>
        <strain evidence="1 2">CBS 309.79</strain>
    </source>
</reference>
<evidence type="ECO:0000313" key="2">
    <source>
        <dbReference type="Proteomes" id="UP000305067"/>
    </source>
</evidence>